<proteinExistence type="predicted"/>
<dbReference type="Pfam" id="PF01494">
    <property type="entry name" value="FAD_binding_3"/>
    <property type="match status" value="1"/>
</dbReference>
<dbReference type="Gene3D" id="3.50.50.60">
    <property type="entry name" value="FAD/NAD(P)-binding domain"/>
    <property type="match status" value="1"/>
</dbReference>
<keyword evidence="6" id="KW-1185">Reference proteome</keyword>
<evidence type="ECO:0000313" key="6">
    <source>
        <dbReference type="Proteomes" id="UP000886523"/>
    </source>
</evidence>
<evidence type="ECO:0000256" key="3">
    <source>
        <dbReference type="ARBA" id="ARBA00023002"/>
    </source>
</evidence>
<reference evidence="5" key="1">
    <citation type="journal article" date="2020" name="Nat. Commun.">
        <title>Large-scale genome sequencing of mycorrhizal fungi provides insights into the early evolution of symbiotic traits.</title>
        <authorList>
            <person name="Miyauchi S."/>
            <person name="Kiss E."/>
            <person name="Kuo A."/>
            <person name="Drula E."/>
            <person name="Kohler A."/>
            <person name="Sanchez-Garcia M."/>
            <person name="Morin E."/>
            <person name="Andreopoulos B."/>
            <person name="Barry K.W."/>
            <person name="Bonito G."/>
            <person name="Buee M."/>
            <person name="Carver A."/>
            <person name="Chen C."/>
            <person name="Cichocki N."/>
            <person name="Clum A."/>
            <person name="Culley D."/>
            <person name="Crous P.W."/>
            <person name="Fauchery L."/>
            <person name="Girlanda M."/>
            <person name="Hayes R.D."/>
            <person name="Keri Z."/>
            <person name="LaButti K."/>
            <person name="Lipzen A."/>
            <person name="Lombard V."/>
            <person name="Magnuson J."/>
            <person name="Maillard F."/>
            <person name="Murat C."/>
            <person name="Nolan M."/>
            <person name="Ohm R.A."/>
            <person name="Pangilinan J."/>
            <person name="Pereira M.F."/>
            <person name="Perotto S."/>
            <person name="Peter M."/>
            <person name="Pfister S."/>
            <person name="Riley R."/>
            <person name="Sitrit Y."/>
            <person name="Stielow J.B."/>
            <person name="Szollosi G."/>
            <person name="Zifcakova L."/>
            <person name="Stursova M."/>
            <person name="Spatafora J.W."/>
            <person name="Tedersoo L."/>
            <person name="Vaario L.M."/>
            <person name="Yamada A."/>
            <person name="Yan M."/>
            <person name="Wang P."/>
            <person name="Xu J."/>
            <person name="Bruns T."/>
            <person name="Baldrian P."/>
            <person name="Vilgalys R."/>
            <person name="Dunand C."/>
            <person name="Henrissat B."/>
            <person name="Grigoriev I.V."/>
            <person name="Hibbett D."/>
            <person name="Nagy L.G."/>
            <person name="Martin F.M."/>
        </authorList>
    </citation>
    <scope>NUCLEOTIDE SEQUENCE</scope>
    <source>
        <strain evidence="5">UP504</strain>
    </source>
</reference>
<dbReference type="OrthoDB" id="2690153at2759"/>
<dbReference type="Proteomes" id="UP000886523">
    <property type="component" value="Unassembled WGS sequence"/>
</dbReference>
<dbReference type="GO" id="GO:0071949">
    <property type="term" value="F:FAD binding"/>
    <property type="evidence" value="ECO:0007669"/>
    <property type="project" value="InterPro"/>
</dbReference>
<sequence length="263" mass="28772">MSLGGPGFRPFHPPACGASAKTLLLFLSGLQQSKILQNCWRVSARHQLLRAHGTALIVYEEEYRSVVSLKTQGGLVAALVLRKNVIPVRLIEEALDYQIGVRGNGIQVTAMDLPGSLEEILRFHLSRLCVTVKLGTELVDFTQDAHKVTTNLLKHDKRGFSENEALEVDWVIGADGAQGTTPKRLGINFCGETVEKQVFPVAGVDMEGPNREFLALSFPYESIGPPMKVPPPGGILSNFGPANMWCNWMRMEGLRGQSANSGY</sequence>
<dbReference type="GO" id="GO:0016491">
    <property type="term" value="F:oxidoreductase activity"/>
    <property type="evidence" value="ECO:0007669"/>
    <property type="project" value="UniProtKB-KW"/>
</dbReference>
<keyword evidence="3" id="KW-0560">Oxidoreductase</keyword>
<keyword evidence="1" id="KW-0285">Flavoprotein</keyword>
<evidence type="ECO:0000313" key="5">
    <source>
        <dbReference type="EMBL" id="KAF9513709.1"/>
    </source>
</evidence>
<organism evidence="5 6">
    <name type="scientific">Hydnum rufescens UP504</name>
    <dbReference type="NCBI Taxonomy" id="1448309"/>
    <lineage>
        <taxon>Eukaryota</taxon>
        <taxon>Fungi</taxon>
        <taxon>Dikarya</taxon>
        <taxon>Basidiomycota</taxon>
        <taxon>Agaricomycotina</taxon>
        <taxon>Agaricomycetes</taxon>
        <taxon>Cantharellales</taxon>
        <taxon>Hydnaceae</taxon>
        <taxon>Hydnum</taxon>
    </lineage>
</organism>
<dbReference type="EMBL" id="MU128969">
    <property type="protein sequence ID" value="KAF9513709.1"/>
    <property type="molecule type" value="Genomic_DNA"/>
</dbReference>
<dbReference type="AlphaFoldDB" id="A0A9P6AX96"/>
<evidence type="ECO:0000256" key="1">
    <source>
        <dbReference type="ARBA" id="ARBA00022630"/>
    </source>
</evidence>
<dbReference type="InterPro" id="IPR036188">
    <property type="entry name" value="FAD/NAD-bd_sf"/>
</dbReference>
<evidence type="ECO:0000256" key="2">
    <source>
        <dbReference type="ARBA" id="ARBA00022827"/>
    </source>
</evidence>
<accession>A0A9P6AX96</accession>
<feature type="domain" description="FAD-binding" evidence="4">
    <location>
        <begin position="117"/>
        <end position="202"/>
    </location>
</feature>
<evidence type="ECO:0000259" key="4">
    <source>
        <dbReference type="Pfam" id="PF01494"/>
    </source>
</evidence>
<name>A0A9P6AX96_9AGAM</name>
<keyword evidence="2" id="KW-0274">FAD</keyword>
<gene>
    <name evidence="5" type="ORF">BS47DRAFT_1362262</name>
</gene>
<dbReference type="InterPro" id="IPR002938">
    <property type="entry name" value="FAD-bd"/>
</dbReference>
<dbReference type="Gene3D" id="3.30.70.2450">
    <property type="match status" value="1"/>
</dbReference>
<dbReference type="SUPFAM" id="SSF51905">
    <property type="entry name" value="FAD/NAD(P)-binding domain"/>
    <property type="match status" value="1"/>
</dbReference>
<comment type="caution">
    <text evidence="5">The sequence shown here is derived from an EMBL/GenBank/DDBJ whole genome shotgun (WGS) entry which is preliminary data.</text>
</comment>
<protein>
    <recommendedName>
        <fullName evidence="4">FAD-binding domain-containing protein</fullName>
    </recommendedName>
</protein>